<dbReference type="Gene3D" id="3.30.710.10">
    <property type="entry name" value="Potassium Channel Kv1.1, Chain A"/>
    <property type="match status" value="1"/>
</dbReference>
<dbReference type="Pfam" id="PF07707">
    <property type="entry name" value="BACK"/>
    <property type="match status" value="1"/>
</dbReference>
<dbReference type="CDD" id="cd18186">
    <property type="entry name" value="BTB_POZ_ZBTB_KLHL-like"/>
    <property type="match status" value="1"/>
</dbReference>
<organism evidence="3 4">
    <name type="scientific">Caerostris extrusa</name>
    <name type="common">Bark spider</name>
    <name type="synonym">Caerostris bankana</name>
    <dbReference type="NCBI Taxonomy" id="172846"/>
    <lineage>
        <taxon>Eukaryota</taxon>
        <taxon>Metazoa</taxon>
        <taxon>Ecdysozoa</taxon>
        <taxon>Arthropoda</taxon>
        <taxon>Chelicerata</taxon>
        <taxon>Arachnida</taxon>
        <taxon>Araneae</taxon>
        <taxon>Araneomorphae</taxon>
        <taxon>Entelegynae</taxon>
        <taxon>Araneoidea</taxon>
        <taxon>Araneidae</taxon>
        <taxon>Caerostris</taxon>
    </lineage>
</organism>
<dbReference type="InterPro" id="IPR011705">
    <property type="entry name" value="BACK"/>
</dbReference>
<dbReference type="Pfam" id="PF00651">
    <property type="entry name" value="BTB"/>
    <property type="match status" value="1"/>
</dbReference>
<keyword evidence="4" id="KW-1185">Reference proteome</keyword>
<dbReference type="PANTHER" id="PTHR45774:SF4">
    <property type="entry name" value="AXUNDEAD, ISOFORM F"/>
    <property type="match status" value="1"/>
</dbReference>
<dbReference type="AlphaFoldDB" id="A0AAV4XEN3"/>
<dbReference type="SUPFAM" id="SSF54695">
    <property type="entry name" value="POZ domain"/>
    <property type="match status" value="1"/>
</dbReference>
<dbReference type="Proteomes" id="UP001054945">
    <property type="component" value="Unassembled WGS sequence"/>
</dbReference>
<dbReference type="InterPro" id="IPR011333">
    <property type="entry name" value="SKP1/BTB/POZ_sf"/>
</dbReference>
<feature type="domain" description="BTB" evidence="2">
    <location>
        <begin position="59"/>
        <end position="136"/>
    </location>
</feature>
<sequence>MSGSMCADSSRQVSWRSDVDYADYTDNDSVYSGSGEAYLPSGPDISQRIRRLITDEVFTDVKFVVNCGVKPKPELRAHKAILAVGSQEFAKMLYSTSMQDPKRSTTSENFEIKNVPFEAFKNVVKYLYTDEVYFENTASVLQTMMAARKFQVHPLVSKCESQLKFSEITEGNACSTLQLAIENKIEPLKDRCSKFIQDNTRDVIRTNGFKTSTLSTVRAICKLPKLNLNSEDELFEAVLEWTKSHTSSQESKRDILLPLLKHIRILSITGMKFTQIVQKCPDIFTAEEAMHVVMYLANPMSSSTANLPSWCNKGQNRCFSVPSVNAAHQIQNFEKKLTISLRPFPRGNSSNLMNVLELKCINGRHKFKALKLVFGDPVTDHSAIGHMLITVTSLRTNYSFKENLIIEKTKEMIVYFTQTMIVSSGETVTIRVEANEIKNYNFLQFDETNHSKDNGPFICNLGSLPKENRLFFISEVIYRSFPPRRRKEPPPNFRGGQQFRWRR</sequence>
<dbReference type="Gene3D" id="1.25.40.420">
    <property type="match status" value="1"/>
</dbReference>
<dbReference type="GO" id="GO:0022008">
    <property type="term" value="P:neurogenesis"/>
    <property type="evidence" value="ECO:0007669"/>
    <property type="project" value="TreeGrafter"/>
</dbReference>
<dbReference type="SMART" id="SM00875">
    <property type="entry name" value="BACK"/>
    <property type="match status" value="1"/>
</dbReference>
<evidence type="ECO:0000256" key="1">
    <source>
        <dbReference type="SAM" id="MobiDB-lite"/>
    </source>
</evidence>
<proteinExistence type="predicted"/>
<gene>
    <name evidence="3" type="primary">X975_20706</name>
    <name evidence="3" type="ORF">CEXT_780821</name>
</gene>
<dbReference type="PANTHER" id="PTHR45774">
    <property type="entry name" value="BTB/POZ DOMAIN-CONTAINING"/>
    <property type="match status" value="1"/>
</dbReference>
<comment type="caution">
    <text evidence="3">The sequence shown here is derived from an EMBL/GenBank/DDBJ whole genome shotgun (WGS) entry which is preliminary data.</text>
</comment>
<dbReference type="SMART" id="SM00225">
    <property type="entry name" value="BTB"/>
    <property type="match status" value="1"/>
</dbReference>
<protein>
    <recommendedName>
        <fullName evidence="2">BTB domain-containing protein</fullName>
    </recommendedName>
</protein>
<reference evidence="3 4" key="1">
    <citation type="submission" date="2021-06" db="EMBL/GenBank/DDBJ databases">
        <title>Caerostris extrusa draft genome.</title>
        <authorList>
            <person name="Kono N."/>
            <person name="Arakawa K."/>
        </authorList>
    </citation>
    <scope>NUCLEOTIDE SEQUENCE [LARGE SCALE GENOMIC DNA]</scope>
</reference>
<evidence type="ECO:0000259" key="2">
    <source>
        <dbReference type="PROSITE" id="PS50097"/>
    </source>
</evidence>
<evidence type="ECO:0000313" key="4">
    <source>
        <dbReference type="Proteomes" id="UP001054945"/>
    </source>
</evidence>
<dbReference type="GO" id="GO:0005829">
    <property type="term" value="C:cytosol"/>
    <property type="evidence" value="ECO:0007669"/>
    <property type="project" value="TreeGrafter"/>
</dbReference>
<feature type="region of interest" description="Disordered" evidence="1">
    <location>
        <begin position="484"/>
        <end position="503"/>
    </location>
</feature>
<dbReference type="PROSITE" id="PS50097">
    <property type="entry name" value="BTB"/>
    <property type="match status" value="1"/>
</dbReference>
<dbReference type="InterPro" id="IPR000210">
    <property type="entry name" value="BTB/POZ_dom"/>
</dbReference>
<dbReference type="EMBL" id="BPLR01017540">
    <property type="protein sequence ID" value="GIY92474.1"/>
    <property type="molecule type" value="Genomic_DNA"/>
</dbReference>
<accession>A0AAV4XEN3</accession>
<evidence type="ECO:0000313" key="3">
    <source>
        <dbReference type="EMBL" id="GIY92474.1"/>
    </source>
</evidence>
<name>A0AAV4XEN3_CAEEX</name>